<feature type="coiled-coil region" evidence="1">
    <location>
        <begin position="78"/>
        <end position="105"/>
    </location>
</feature>
<dbReference type="Proteomes" id="UP001159405">
    <property type="component" value="Unassembled WGS sequence"/>
</dbReference>
<dbReference type="Gene3D" id="1.10.10.60">
    <property type="entry name" value="Homeodomain-like"/>
    <property type="match status" value="1"/>
</dbReference>
<dbReference type="Pfam" id="PF13837">
    <property type="entry name" value="Myb_DNA-bind_4"/>
    <property type="match status" value="1"/>
</dbReference>
<feature type="region of interest" description="Disordered" evidence="2">
    <location>
        <begin position="1"/>
        <end position="24"/>
    </location>
</feature>
<evidence type="ECO:0000313" key="4">
    <source>
        <dbReference type="EMBL" id="CAH3187776.1"/>
    </source>
</evidence>
<keyword evidence="1" id="KW-0175">Coiled coil</keyword>
<keyword evidence="5" id="KW-1185">Reference proteome</keyword>
<dbReference type="InterPro" id="IPR044822">
    <property type="entry name" value="Myb_DNA-bind_4"/>
</dbReference>
<evidence type="ECO:0000256" key="2">
    <source>
        <dbReference type="SAM" id="MobiDB-lite"/>
    </source>
</evidence>
<gene>
    <name evidence="4" type="ORF">PLOB_00038213</name>
</gene>
<evidence type="ECO:0000313" key="5">
    <source>
        <dbReference type="Proteomes" id="UP001159405"/>
    </source>
</evidence>
<feature type="region of interest" description="Disordered" evidence="2">
    <location>
        <begin position="141"/>
        <end position="164"/>
    </location>
</feature>
<sequence length="197" mass="22203">MTQYQSSSLVEDDSSEVNNAGIKSRSPNWSDAEIHFLIATWKDHHPISKRHNAAVWESIVKQLNNLLREQGIMSIRTASQCKSKIKNLEDEYKRVKDHNNMSRNNRETFTYYEDLNEITPKAVIEYGFEDDRLPINICPSCSGKKSTPSMPETEEELSDSSVGDEEGQLLANALFRCELASSNKGKKTLASALSSSK</sequence>
<feature type="domain" description="Myb/SANT-like DNA-binding" evidence="3">
    <location>
        <begin position="27"/>
        <end position="118"/>
    </location>
</feature>
<organism evidence="4 5">
    <name type="scientific">Porites lobata</name>
    <dbReference type="NCBI Taxonomy" id="104759"/>
    <lineage>
        <taxon>Eukaryota</taxon>
        <taxon>Metazoa</taxon>
        <taxon>Cnidaria</taxon>
        <taxon>Anthozoa</taxon>
        <taxon>Hexacorallia</taxon>
        <taxon>Scleractinia</taxon>
        <taxon>Fungiina</taxon>
        <taxon>Poritidae</taxon>
        <taxon>Porites</taxon>
    </lineage>
</organism>
<name>A0ABN8SAE5_9CNID</name>
<evidence type="ECO:0000256" key="1">
    <source>
        <dbReference type="SAM" id="Coils"/>
    </source>
</evidence>
<comment type="caution">
    <text evidence="4">The sequence shown here is derived from an EMBL/GenBank/DDBJ whole genome shotgun (WGS) entry which is preliminary data.</text>
</comment>
<protein>
    <recommendedName>
        <fullName evidence="3">Myb/SANT-like DNA-binding domain-containing protein</fullName>
    </recommendedName>
</protein>
<reference evidence="4 5" key="1">
    <citation type="submission" date="2022-05" db="EMBL/GenBank/DDBJ databases">
        <authorList>
            <consortium name="Genoscope - CEA"/>
            <person name="William W."/>
        </authorList>
    </citation>
    <scope>NUCLEOTIDE SEQUENCE [LARGE SCALE GENOMIC DNA]</scope>
</reference>
<dbReference type="PANTHER" id="PTHR47595:SF1">
    <property type="entry name" value="MYB_SANT-LIKE DNA-BINDING DOMAIN-CONTAINING PROTEIN"/>
    <property type="match status" value="1"/>
</dbReference>
<proteinExistence type="predicted"/>
<feature type="compositionally biased region" description="Acidic residues" evidence="2">
    <location>
        <begin position="152"/>
        <end position="164"/>
    </location>
</feature>
<dbReference type="EMBL" id="CALNXK010000568">
    <property type="protein sequence ID" value="CAH3187776.1"/>
    <property type="molecule type" value="Genomic_DNA"/>
</dbReference>
<evidence type="ECO:0000259" key="3">
    <source>
        <dbReference type="Pfam" id="PF13837"/>
    </source>
</evidence>
<accession>A0ABN8SAE5</accession>
<dbReference type="PANTHER" id="PTHR47595">
    <property type="entry name" value="HEAT SHOCK 70 KDA PROTEIN 14"/>
    <property type="match status" value="1"/>
</dbReference>